<dbReference type="Pfam" id="PF14310">
    <property type="entry name" value="Fn3-like"/>
    <property type="match status" value="1"/>
</dbReference>
<dbReference type="FunFam" id="2.60.40.10:FF:000495">
    <property type="entry name" value="Periplasmic beta-glucosidase"/>
    <property type="match status" value="1"/>
</dbReference>
<name>X0SVM4_9ZZZZ</name>
<reference evidence="4" key="1">
    <citation type="journal article" date="2014" name="Front. Microbiol.">
        <title>High frequency of phylogenetically diverse reductive dehalogenase-homologous genes in deep subseafloor sedimentary metagenomes.</title>
        <authorList>
            <person name="Kawai M."/>
            <person name="Futagami T."/>
            <person name="Toyoda A."/>
            <person name="Takaki Y."/>
            <person name="Nishi S."/>
            <person name="Hori S."/>
            <person name="Arai W."/>
            <person name="Tsubouchi T."/>
            <person name="Morono Y."/>
            <person name="Uchiyama I."/>
            <person name="Ito T."/>
            <person name="Fujiyama A."/>
            <person name="Inagaki F."/>
            <person name="Takami H."/>
        </authorList>
    </citation>
    <scope>NUCLEOTIDE SEQUENCE</scope>
    <source>
        <strain evidence="4">Expedition CK06-06</strain>
    </source>
</reference>
<organism evidence="4">
    <name type="scientific">marine sediment metagenome</name>
    <dbReference type="NCBI Taxonomy" id="412755"/>
    <lineage>
        <taxon>unclassified sequences</taxon>
        <taxon>metagenomes</taxon>
        <taxon>ecological metagenomes</taxon>
    </lineage>
</organism>
<dbReference type="Gene3D" id="2.60.40.10">
    <property type="entry name" value="Immunoglobulins"/>
    <property type="match status" value="1"/>
</dbReference>
<protein>
    <recommendedName>
        <fullName evidence="3">Fibronectin type III-like domain-containing protein</fullName>
    </recommendedName>
</protein>
<dbReference type="GO" id="GO:0005975">
    <property type="term" value="P:carbohydrate metabolic process"/>
    <property type="evidence" value="ECO:0007669"/>
    <property type="project" value="InterPro"/>
</dbReference>
<dbReference type="InterPro" id="IPR013783">
    <property type="entry name" value="Ig-like_fold"/>
</dbReference>
<accession>X0SVM4</accession>
<dbReference type="PANTHER" id="PTHR42715:SF10">
    <property type="entry name" value="BETA-GLUCOSIDASE"/>
    <property type="match status" value="1"/>
</dbReference>
<dbReference type="PANTHER" id="PTHR42715">
    <property type="entry name" value="BETA-GLUCOSIDASE"/>
    <property type="match status" value="1"/>
</dbReference>
<dbReference type="Gene3D" id="3.40.50.1700">
    <property type="entry name" value="Glycoside hydrolase family 3 C-terminal domain"/>
    <property type="match status" value="1"/>
</dbReference>
<feature type="domain" description="Fibronectin type III-like" evidence="3">
    <location>
        <begin position="243"/>
        <end position="313"/>
    </location>
</feature>
<comment type="similarity">
    <text evidence="1">Belongs to the glycosyl hydrolase 3 family.</text>
</comment>
<dbReference type="InterPro" id="IPR002772">
    <property type="entry name" value="Glyco_hydro_3_C"/>
</dbReference>
<evidence type="ECO:0000259" key="3">
    <source>
        <dbReference type="SMART" id="SM01217"/>
    </source>
</evidence>
<dbReference type="InterPro" id="IPR036881">
    <property type="entry name" value="Glyco_hydro_3_C_sf"/>
</dbReference>
<feature type="non-terminal residue" evidence="4">
    <location>
        <position position="1"/>
    </location>
</feature>
<evidence type="ECO:0000256" key="1">
    <source>
        <dbReference type="ARBA" id="ARBA00005336"/>
    </source>
</evidence>
<dbReference type="InterPro" id="IPR050288">
    <property type="entry name" value="Cellulose_deg_GH3"/>
</dbReference>
<proteinExistence type="inferred from homology"/>
<dbReference type="GO" id="GO:0004553">
    <property type="term" value="F:hydrolase activity, hydrolyzing O-glycosyl compounds"/>
    <property type="evidence" value="ECO:0007669"/>
    <property type="project" value="InterPro"/>
</dbReference>
<dbReference type="AlphaFoldDB" id="X0SVM4"/>
<keyword evidence="2" id="KW-0378">Hydrolase</keyword>
<dbReference type="SMART" id="SM01217">
    <property type="entry name" value="Fn3_like"/>
    <property type="match status" value="1"/>
</dbReference>
<dbReference type="SUPFAM" id="SSF52279">
    <property type="entry name" value="Beta-D-glucan exohydrolase, C-terminal domain"/>
    <property type="match status" value="1"/>
</dbReference>
<dbReference type="EMBL" id="BARS01007162">
    <property type="protein sequence ID" value="GAF79196.1"/>
    <property type="molecule type" value="Genomic_DNA"/>
</dbReference>
<sequence>RAELNRIAVIGPNADEELLGGYSTPKVRYFVSVLDGIRSHVGDEVEVLYAEGVSLEDFERENIAEAVAIAQKSDVAVIVIGGNEITCKENEDRDDLGLLGQQQALVEAVYATGTPVVVLLLHGRPLAIEWIEDHVPAILDGWYLGQETGNAVADVLLGEVNPGGKLPMTVPRNVGQAPIYYNIMPPGRPGRYFQSKAEPLWPFGHGLSYTSFEYSHLQITPTSSTSATINIDIINTGERTGDEVVQLYVRDEYASVVRPKMELKRFRRITLKPGEKRTVTFKPEKDAFAFYDEKTEEWIVEPGDFNIMIGSSSADIRLSQMLLMK</sequence>
<evidence type="ECO:0000256" key="2">
    <source>
        <dbReference type="ARBA" id="ARBA00022801"/>
    </source>
</evidence>
<comment type="caution">
    <text evidence="4">The sequence shown here is derived from an EMBL/GenBank/DDBJ whole genome shotgun (WGS) entry which is preliminary data.</text>
</comment>
<evidence type="ECO:0000313" key="4">
    <source>
        <dbReference type="EMBL" id="GAF79196.1"/>
    </source>
</evidence>
<dbReference type="Pfam" id="PF01915">
    <property type="entry name" value="Glyco_hydro_3_C"/>
    <property type="match status" value="1"/>
</dbReference>
<gene>
    <name evidence="4" type="ORF">S01H1_13844</name>
</gene>
<dbReference type="InterPro" id="IPR026891">
    <property type="entry name" value="Fn3-like"/>
</dbReference>